<sequence length="38" mass="4491">VTAFLLVTGLFWLVWQVQGSNLRRLSRRFYSGLMFRTA</sequence>
<name>A0A1G9SYE9_9ACTN</name>
<reference evidence="1 2" key="1">
    <citation type="submission" date="2016-10" db="EMBL/GenBank/DDBJ databases">
        <authorList>
            <person name="de Groot N.N."/>
        </authorList>
    </citation>
    <scope>NUCLEOTIDE SEQUENCE [LARGE SCALE GENOMIC DNA]</scope>
    <source>
        <strain evidence="1 2">CGMCC 4.5681</strain>
    </source>
</reference>
<organism evidence="1 2">
    <name type="scientific">Nonomuraea maritima</name>
    <dbReference type="NCBI Taxonomy" id="683260"/>
    <lineage>
        <taxon>Bacteria</taxon>
        <taxon>Bacillati</taxon>
        <taxon>Actinomycetota</taxon>
        <taxon>Actinomycetes</taxon>
        <taxon>Streptosporangiales</taxon>
        <taxon>Streptosporangiaceae</taxon>
        <taxon>Nonomuraea</taxon>
    </lineage>
</organism>
<dbReference type="EMBL" id="FNFB01000076">
    <property type="protein sequence ID" value="SDM40469.1"/>
    <property type="molecule type" value="Genomic_DNA"/>
</dbReference>
<proteinExistence type="predicted"/>
<protein>
    <submittedName>
        <fullName evidence="1">Uncharacterized protein</fullName>
    </submittedName>
</protein>
<gene>
    <name evidence="1" type="ORF">SAMN05421874_1762</name>
</gene>
<dbReference type="AlphaFoldDB" id="A0A1G9SYE9"/>
<keyword evidence="2" id="KW-1185">Reference proteome</keyword>
<dbReference type="Proteomes" id="UP000198683">
    <property type="component" value="Unassembled WGS sequence"/>
</dbReference>
<evidence type="ECO:0000313" key="1">
    <source>
        <dbReference type="EMBL" id="SDM40469.1"/>
    </source>
</evidence>
<evidence type="ECO:0000313" key="2">
    <source>
        <dbReference type="Proteomes" id="UP000198683"/>
    </source>
</evidence>
<feature type="non-terminal residue" evidence="1">
    <location>
        <position position="1"/>
    </location>
</feature>
<accession>A0A1G9SYE9</accession>